<dbReference type="PANTHER" id="PTHR43096">
    <property type="entry name" value="DNAJ HOMOLOG 1, MITOCHONDRIAL-RELATED"/>
    <property type="match status" value="1"/>
</dbReference>
<dbReference type="Gene3D" id="2.60.260.20">
    <property type="entry name" value="Urease metallochaperone UreE, N-terminal domain"/>
    <property type="match status" value="2"/>
</dbReference>
<accession>A0A3B0WJ10</accession>
<organism evidence="4">
    <name type="scientific">hydrothermal vent metagenome</name>
    <dbReference type="NCBI Taxonomy" id="652676"/>
    <lineage>
        <taxon>unclassified sequences</taxon>
        <taxon>metagenomes</taxon>
        <taxon>ecological metagenomes</taxon>
    </lineage>
</organism>
<dbReference type="CDD" id="cd10747">
    <property type="entry name" value="DnaJ_C"/>
    <property type="match status" value="1"/>
</dbReference>
<dbReference type="PRINTS" id="PR00625">
    <property type="entry name" value="JDOMAIN"/>
</dbReference>
<dbReference type="InterPro" id="IPR002939">
    <property type="entry name" value="DnaJ_C"/>
</dbReference>
<proteinExistence type="predicted"/>
<name>A0A3B0WJ10_9ZZZZ</name>
<dbReference type="GO" id="GO:0005737">
    <property type="term" value="C:cytoplasm"/>
    <property type="evidence" value="ECO:0007669"/>
    <property type="project" value="TreeGrafter"/>
</dbReference>
<keyword evidence="1" id="KW-0143">Chaperone</keyword>
<dbReference type="Pfam" id="PF01556">
    <property type="entry name" value="DnaJ_C"/>
    <property type="match status" value="1"/>
</dbReference>
<dbReference type="SUPFAM" id="SSF46565">
    <property type="entry name" value="Chaperone J-domain"/>
    <property type="match status" value="1"/>
</dbReference>
<dbReference type="InterPro" id="IPR036869">
    <property type="entry name" value="J_dom_sf"/>
</dbReference>
<protein>
    <submittedName>
        <fullName evidence="4">DnaJ-class molecular chaperone CbpA</fullName>
    </submittedName>
</protein>
<feature type="region of interest" description="Disordered" evidence="2">
    <location>
        <begin position="106"/>
        <end position="128"/>
    </location>
</feature>
<feature type="domain" description="J" evidence="3">
    <location>
        <begin position="4"/>
        <end position="66"/>
    </location>
</feature>
<gene>
    <name evidence="4" type="ORF">MNBD_GAMMA04-970</name>
</gene>
<dbReference type="PROSITE" id="PS00636">
    <property type="entry name" value="DNAJ_1"/>
    <property type="match status" value="1"/>
</dbReference>
<dbReference type="AlphaFoldDB" id="A0A3B0WJ10"/>
<dbReference type="GO" id="GO:0042026">
    <property type="term" value="P:protein refolding"/>
    <property type="evidence" value="ECO:0007669"/>
    <property type="project" value="TreeGrafter"/>
</dbReference>
<feature type="compositionally biased region" description="Gly residues" evidence="2">
    <location>
        <begin position="106"/>
        <end position="117"/>
    </location>
</feature>
<dbReference type="Pfam" id="PF00226">
    <property type="entry name" value="DnaJ"/>
    <property type="match status" value="1"/>
</dbReference>
<dbReference type="InterPro" id="IPR008971">
    <property type="entry name" value="HSP40/DnaJ_pept-bd"/>
</dbReference>
<evidence type="ECO:0000256" key="1">
    <source>
        <dbReference type="ARBA" id="ARBA00023186"/>
    </source>
</evidence>
<evidence type="ECO:0000313" key="4">
    <source>
        <dbReference type="EMBL" id="VAW44466.1"/>
    </source>
</evidence>
<dbReference type="InterPro" id="IPR001623">
    <property type="entry name" value="DnaJ_domain"/>
</dbReference>
<dbReference type="InterPro" id="IPR018253">
    <property type="entry name" value="DnaJ_domain_CS"/>
</dbReference>
<dbReference type="GO" id="GO:0051082">
    <property type="term" value="F:unfolded protein binding"/>
    <property type="evidence" value="ECO:0007669"/>
    <property type="project" value="InterPro"/>
</dbReference>
<evidence type="ECO:0000259" key="3">
    <source>
        <dbReference type="PROSITE" id="PS50076"/>
    </source>
</evidence>
<evidence type="ECO:0000256" key="2">
    <source>
        <dbReference type="SAM" id="MobiDB-lite"/>
    </source>
</evidence>
<sequence length="307" mass="33253">MSQDYYASLGISRSASEAEIKKAYRKMAAKYHPDKPTGDETKFKEISEAYETLSDSEKRAMYDQFGADYEQRQAGGFGGGYQQGASGAEDYSDIFSSMFGGGAGFSGQQHGGAGGFGQQQAQPRKGEDQTVAVMITLEEAIEGTERTINVQTGNARSSSSSYDTQPIKVRIPAGITQGKKVRVKGKGYSGFNGGPAGDVIIEVNLQKHPLFRVEESDVYLDLPITPWEAALGAKVEIPTLKGKIKMGIAAGTQSGAKLRIKGRGLGKEPGNQYVVVQIHTPPAKTDEEKAFYKQMEEKMPFNPRAHF</sequence>
<dbReference type="FunFam" id="2.60.260.20:FF:000013">
    <property type="entry name" value="DnaJ subfamily B member 11"/>
    <property type="match status" value="1"/>
</dbReference>
<dbReference type="Gene3D" id="1.10.287.110">
    <property type="entry name" value="DnaJ domain"/>
    <property type="match status" value="1"/>
</dbReference>
<dbReference type="PANTHER" id="PTHR43096:SF48">
    <property type="entry name" value="CHAPERONE PROTEIN DNAJ"/>
    <property type="match status" value="1"/>
</dbReference>
<dbReference type="CDD" id="cd06257">
    <property type="entry name" value="DnaJ"/>
    <property type="match status" value="1"/>
</dbReference>
<dbReference type="SMART" id="SM00271">
    <property type="entry name" value="DnaJ"/>
    <property type="match status" value="1"/>
</dbReference>
<reference evidence="4" key="1">
    <citation type="submission" date="2018-06" db="EMBL/GenBank/DDBJ databases">
        <authorList>
            <person name="Zhirakovskaya E."/>
        </authorList>
    </citation>
    <scope>NUCLEOTIDE SEQUENCE</scope>
</reference>
<dbReference type="SUPFAM" id="SSF49493">
    <property type="entry name" value="HSP40/DnaJ peptide-binding domain"/>
    <property type="match status" value="2"/>
</dbReference>
<dbReference type="EMBL" id="UOFB01000041">
    <property type="protein sequence ID" value="VAW44466.1"/>
    <property type="molecule type" value="Genomic_DNA"/>
</dbReference>
<dbReference type="PROSITE" id="PS50076">
    <property type="entry name" value="DNAJ_2"/>
    <property type="match status" value="1"/>
</dbReference>